<comment type="caution">
    <text evidence="2">The sequence shown here is derived from an EMBL/GenBank/DDBJ whole genome shotgun (WGS) entry which is preliminary data.</text>
</comment>
<dbReference type="InterPro" id="IPR029058">
    <property type="entry name" value="AB_hydrolase_fold"/>
</dbReference>
<organism evidence="2 3">
    <name type="scientific">Pseudocohnilembus persalinus</name>
    <name type="common">Ciliate</name>
    <dbReference type="NCBI Taxonomy" id="266149"/>
    <lineage>
        <taxon>Eukaryota</taxon>
        <taxon>Sar</taxon>
        <taxon>Alveolata</taxon>
        <taxon>Ciliophora</taxon>
        <taxon>Intramacronucleata</taxon>
        <taxon>Oligohymenophorea</taxon>
        <taxon>Scuticociliatia</taxon>
        <taxon>Philasterida</taxon>
        <taxon>Pseudocohnilembidae</taxon>
        <taxon>Pseudocohnilembus</taxon>
    </lineage>
</organism>
<protein>
    <recommendedName>
        <fullName evidence="4">Serine aminopeptidase S33 domain-containing protein</fullName>
    </recommendedName>
</protein>
<dbReference type="InterPro" id="IPR052920">
    <property type="entry name" value="DNA-binding_regulatory"/>
</dbReference>
<dbReference type="AlphaFoldDB" id="A0A0V0QJF3"/>
<dbReference type="EMBL" id="LDAU01000157">
    <property type="protein sequence ID" value="KRX02112.1"/>
    <property type="molecule type" value="Genomic_DNA"/>
</dbReference>
<evidence type="ECO:0000256" key="1">
    <source>
        <dbReference type="SAM" id="MobiDB-lite"/>
    </source>
</evidence>
<dbReference type="OrthoDB" id="10249433at2759"/>
<keyword evidence="3" id="KW-1185">Reference proteome</keyword>
<sequence length="703" mass="82105">MNQNFQYKNQINIQFRTLYDEENDLGEQIIQIDQQKFWREDFVKYNCIVYCHGNSGNKTAIFECLDLILINGFIAVSFDFTGCGLSDGEYVSLGHYEKDDLKAVIDHIKLTYSYIDNEIDLIQCAQNIHIPGVFIHGLYDSIVKIAHSDQIVEYLDSSKDTNCINGDINEEDEQLRSFSDSTDSSQLSIDEFLQSNEQNSSQIFHKDSNSNDLSEINYQNSQKHIKQQFKSQQNSKDSNSQKNITLSEQLCFNNNKSSKNIRDQEYNSQGSTQLYQLNNLDITLNSKKSAQQSNFVQINKNNLQAPQNFKRKKRGNNNLPTLIDVDTEDLQYCEDQQDILNELSDQEQINSIHSLLQNRYQLKQSKNEKDQQFGESQKQKNYFTQQINNQEPNFTQIKEIGLGNVNYDYPKPDSDQLIEEKISRNKQINDMHNLTITLTNQQNKQKFKQQFISGNGQVSPNKIQLKSPTKKKLDSNTNNQKSYMSIQDENRQSKRFVRLQRKKFLTHKLMRNTNNFFKNHLLNLQQKLLKENLDKRKNSIFQQNLVQQNQNGIIYNQANQKSFTMIKVDNSVKQLGQITPLSQSKRHYSLTNDVFSGYVIKIKQIHNDFQVNFEESEEELNDFDIKVPQNTGKRQVYYQDKQIINQQVKDSENIESENETFQINSINFNDSKFLEDSKVSSELQNFQQIQGIQMDKLMSKKIS</sequence>
<dbReference type="InParanoid" id="A0A0V0QJF3"/>
<dbReference type="PANTHER" id="PTHR43358:SF4">
    <property type="entry name" value="ALPHA_BETA HYDROLASE FOLD-1 DOMAIN-CONTAINING PROTEIN"/>
    <property type="match status" value="1"/>
</dbReference>
<evidence type="ECO:0000313" key="3">
    <source>
        <dbReference type="Proteomes" id="UP000054937"/>
    </source>
</evidence>
<feature type="region of interest" description="Disordered" evidence="1">
    <location>
        <begin position="453"/>
        <end position="478"/>
    </location>
</feature>
<dbReference type="Proteomes" id="UP000054937">
    <property type="component" value="Unassembled WGS sequence"/>
</dbReference>
<evidence type="ECO:0000313" key="2">
    <source>
        <dbReference type="EMBL" id="KRX02112.1"/>
    </source>
</evidence>
<dbReference type="SUPFAM" id="SSF53474">
    <property type="entry name" value="alpha/beta-Hydrolases"/>
    <property type="match status" value="1"/>
</dbReference>
<gene>
    <name evidence="2" type="ORF">PPERSA_06307</name>
</gene>
<accession>A0A0V0QJF3</accession>
<proteinExistence type="predicted"/>
<dbReference type="PANTHER" id="PTHR43358">
    <property type="entry name" value="ALPHA/BETA-HYDROLASE"/>
    <property type="match status" value="1"/>
</dbReference>
<dbReference type="Gene3D" id="3.40.50.1820">
    <property type="entry name" value="alpha/beta hydrolase"/>
    <property type="match status" value="1"/>
</dbReference>
<name>A0A0V0QJF3_PSEPJ</name>
<feature type="compositionally biased region" description="Polar residues" evidence="1">
    <location>
        <begin position="453"/>
        <end position="467"/>
    </location>
</feature>
<reference evidence="2 3" key="1">
    <citation type="journal article" date="2015" name="Sci. Rep.">
        <title>Genome of the facultative scuticociliatosis pathogen Pseudocohnilembus persalinus provides insight into its virulence through horizontal gene transfer.</title>
        <authorList>
            <person name="Xiong J."/>
            <person name="Wang G."/>
            <person name="Cheng J."/>
            <person name="Tian M."/>
            <person name="Pan X."/>
            <person name="Warren A."/>
            <person name="Jiang C."/>
            <person name="Yuan D."/>
            <person name="Miao W."/>
        </authorList>
    </citation>
    <scope>NUCLEOTIDE SEQUENCE [LARGE SCALE GENOMIC DNA]</scope>
    <source>
        <strain evidence="2">36N120E</strain>
    </source>
</reference>
<evidence type="ECO:0008006" key="4">
    <source>
        <dbReference type="Google" id="ProtNLM"/>
    </source>
</evidence>